<feature type="chain" id="PRO_5045937277" description="Sporulation and spore germination protein" evidence="2">
    <location>
        <begin position="29"/>
        <end position="303"/>
    </location>
</feature>
<proteinExistence type="predicted"/>
<dbReference type="RefSeq" id="WP_278156365.1">
    <property type="nucleotide sequence ID" value="NZ_CP121252.1"/>
</dbReference>
<evidence type="ECO:0000256" key="1">
    <source>
        <dbReference type="SAM" id="MobiDB-lite"/>
    </source>
</evidence>
<feature type="signal peptide" evidence="2">
    <location>
        <begin position="1"/>
        <end position="28"/>
    </location>
</feature>
<feature type="region of interest" description="Disordered" evidence="1">
    <location>
        <begin position="164"/>
        <end position="189"/>
    </location>
</feature>
<dbReference type="EMBL" id="CP121252">
    <property type="protein sequence ID" value="WFP15538.1"/>
    <property type="molecule type" value="Genomic_DNA"/>
</dbReference>
<protein>
    <recommendedName>
        <fullName evidence="5">Sporulation and spore germination protein</fullName>
    </recommendedName>
</protein>
<evidence type="ECO:0000256" key="2">
    <source>
        <dbReference type="SAM" id="SignalP"/>
    </source>
</evidence>
<gene>
    <name evidence="3" type="ORF">P8192_08960</name>
</gene>
<dbReference type="Proteomes" id="UP001219037">
    <property type="component" value="Chromosome"/>
</dbReference>
<feature type="compositionally biased region" description="Basic and acidic residues" evidence="1">
    <location>
        <begin position="165"/>
        <end position="178"/>
    </location>
</feature>
<keyword evidence="2" id="KW-0732">Signal</keyword>
<keyword evidence="4" id="KW-1185">Reference proteome</keyword>
<evidence type="ECO:0000313" key="4">
    <source>
        <dbReference type="Proteomes" id="UP001219037"/>
    </source>
</evidence>
<organism evidence="3 4">
    <name type="scientific">Citricoccus muralis</name>
    <dbReference type="NCBI Taxonomy" id="169134"/>
    <lineage>
        <taxon>Bacteria</taxon>
        <taxon>Bacillati</taxon>
        <taxon>Actinomycetota</taxon>
        <taxon>Actinomycetes</taxon>
        <taxon>Micrococcales</taxon>
        <taxon>Micrococcaceae</taxon>
        <taxon>Citricoccus</taxon>
    </lineage>
</organism>
<sequence length="303" mass="33009">MPRRRPASPLFSAAVVTALLLTGCSADAASEPSADVTEAAMPVSSDVTSAPETSEESAPPADDESAAPPLSGQAWADRKVDIWLEVEGANSIAGLYEPFRLIESWESPEPGHLVFHVDPRISDGDDVYHQNLGPAKDLWMIPAVMLEMTWEQNRDLEIITARTTDGSREESYSREEKMGPIASGHTQPGTQEWADELVGLWLEAEGVQSVKGLLTPYNTVESWSATADDQITFVVDPGILDYDDPAENAPGRSGELHMITALMMQNLYCRIPELDSIVATTSNGTHREIITRTEQEPGADCWT</sequence>
<dbReference type="PROSITE" id="PS51257">
    <property type="entry name" value="PROKAR_LIPOPROTEIN"/>
    <property type="match status" value="1"/>
</dbReference>
<feature type="region of interest" description="Disordered" evidence="1">
    <location>
        <begin position="27"/>
        <end position="71"/>
    </location>
</feature>
<evidence type="ECO:0000313" key="3">
    <source>
        <dbReference type="EMBL" id="WFP15538.1"/>
    </source>
</evidence>
<evidence type="ECO:0008006" key="5">
    <source>
        <dbReference type="Google" id="ProtNLM"/>
    </source>
</evidence>
<accession>A0ABY8H4G3</accession>
<name>A0ABY8H4G3_9MICC</name>
<reference evidence="3 4" key="1">
    <citation type="submission" date="2023-04" db="EMBL/GenBank/DDBJ databases">
        <title>Funneling lignin-derived compounds into biodiesel using alkali-halophilic Citricoccus sp. P2.</title>
        <authorList>
            <person name="Luo C.-B."/>
        </authorList>
    </citation>
    <scope>NUCLEOTIDE SEQUENCE [LARGE SCALE GENOMIC DNA]</scope>
    <source>
        <strain evidence="3 4">P2</strain>
    </source>
</reference>